<keyword evidence="1" id="KW-1133">Transmembrane helix</keyword>
<organism evidence="2 3">
    <name type="scientific">Deinococcus proteolyticus (strain ATCC 35074 / DSM 20540 / JCM 6276 / NBRC 101906 / NCIMB 13154 / VKM Ac-1939 / CCM 2703 / MRP)</name>
    <dbReference type="NCBI Taxonomy" id="693977"/>
    <lineage>
        <taxon>Bacteria</taxon>
        <taxon>Thermotogati</taxon>
        <taxon>Deinococcota</taxon>
        <taxon>Deinococci</taxon>
        <taxon>Deinococcales</taxon>
        <taxon>Deinococcaceae</taxon>
        <taxon>Deinococcus</taxon>
    </lineage>
</organism>
<dbReference type="KEGG" id="dpt:Deipr_1698"/>
<sequence length="131" mass="14106">MGYSKPVSLVCWNAGHAVNTFSAYIVHKRKWETIMNMTLLLLVAGLAIMVYNLFSGVQLRREVQGGIIGLRLGQLLVMILMFAVGYLAAAILALGQPENGSLLVLAVILLLGAAFVTLVLRLIRDVIAALG</sequence>
<feature type="transmembrane region" description="Helical" evidence="1">
    <location>
        <begin position="34"/>
        <end position="54"/>
    </location>
</feature>
<dbReference type="HOGENOM" id="CLU_158497_0_0_0"/>
<dbReference type="AlphaFoldDB" id="F0RL40"/>
<accession>F0RL40</accession>
<feature type="transmembrane region" description="Helical" evidence="1">
    <location>
        <begin position="75"/>
        <end position="95"/>
    </location>
</feature>
<protein>
    <submittedName>
        <fullName evidence="2">Uncharacterized protein</fullName>
    </submittedName>
</protein>
<keyword evidence="3" id="KW-1185">Reference proteome</keyword>
<keyword evidence="1" id="KW-0812">Transmembrane</keyword>
<dbReference type="eggNOG" id="ENOG50333QU">
    <property type="taxonomic scope" value="Bacteria"/>
</dbReference>
<gene>
    <name evidence="2" type="ordered locus">Deipr_1698</name>
</gene>
<dbReference type="STRING" id="693977.Deipr_1698"/>
<proteinExistence type="predicted"/>
<reference evidence="2 3" key="2">
    <citation type="journal article" date="2012" name="Stand. Genomic Sci.">
        <title>Complete genome sequence of the orange-red pigmented, radioresistant Deinococcus proteolyticus type strain (MRP(T)).</title>
        <authorList>
            <person name="Copeland A."/>
            <person name="Zeytun A."/>
            <person name="Yassawong M."/>
            <person name="Nolan M."/>
            <person name="Lucas S."/>
            <person name="Hammon N."/>
            <person name="Deshpande S."/>
            <person name="Cheng J.F."/>
            <person name="Han C."/>
            <person name="Tapia R."/>
            <person name="Goodwin L.A."/>
            <person name="Pitluck S."/>
            <person name="Mavromatis K."/>
            <person name="Liolios K."/>
            <person name="Pagani I."/>
            <person name="Ivanova N."/>
            <person name="Mikhailova N."/>
            <person name="Pati A."/>
            <person name="Chen A."/>
            <person name="Palaniappan K."/>
            <person name="Land M."/>
            <person name="Hauser L."/>
            <person name="Jeffries C.D."/>
            <person name="Brambilla E.M."/>
            <person name="Rohde M."/>
            <person name="Sikorski J."/>
            <person name="Pukall R."/>
            <person name="Goker M."/>
            <person name="Detter J.C."/>
            <person name="Woyke T."/>
            <person name="Bristow J."/>
            <person name="Eisen J.A."/>
            <person name="Markowitz V."/>
            <person name="Hugenholtz P."/>
            <person name="Kyrpides N.C."/>
            <person name="Klenk H.P."/>
            <person name="Lapidus A."/>
        </authorList>
    </citation>
    <scope>NUCLEOTIDE SEQUENCE [LARGE SCALE GENOMIC DNA]</scope>
    <source>
        <strain evidence="3">ATCC 35074 / DSM 20540 / JCM 6276 / NBRC 101906 / NCIMB 13154 / VKM Ac-1939 / CCM 2703 / MRP</strain>
    </source>
</reference>
<evidence type="ECO:0000313" key="2">
    <source>
        <dbReference type="EMBL" id="ADY26832.1"/>
    </source>
</evidence>
<keyword evidence="1" id="KW-0472">Membrane</keyword>
<evidence type="ECO:0000256" key="1">
    <source>
        <dbReference type="SAM" id="Phobius"/>
    </source>
</evidence>
<feature type="transmembrane region" description="Helical" evidence="1">
    <location>
        <begin position="101"/>
        <end position="123"/>
    </location>
</feature>
<name>F0RL40_DEIPM</name>
<dbReference type="Proteomes" id="UP000007718">
    <property type="component" value="Chromosome"/>
</dbReference>
<evidence type="ECO:0000313" key="3">
    <source>
        <dbReference type="Proteomes" id="UP000007718"/>
    </source>
</evidence>
<reference evidence="3" key="1">
    <citation type="submission" date="2011-02" db="EMBL/GenBank/DDBJ databases">
        <title>The complete sequence of chromosome of Deinococcus proteolyticus DSM 20540.</title>
        <authorList>
            <consortium name="US DOE Joint Genome Institute (JGI-PGF)"/>
            <person name="Lucas S."/>
            <person name="Copeland A."/>
            <person name="Lapidus A."/>
            <person name="Bruce D."/>
            <person name="Goodwin L."/>
            <person name="Pitluck S."/>
            <person name="Kyrpides N."/>
            <person name="Mavromatis K."/>
            <person name="Pagani I."/>
            <person name="Ivanova N."/>
            <person name="Ovchinnikova G."/>
            <person name="Zeytun A."/>
            <person name="Detter J.C."/>
            <person name="Han C."/>
            <person name="Land M."/>
            <person name="Hauser L."/>
            <person name="Markowitz V."/>
            <person name="Cheng J.-F."/>
            <person name="Hugenholtz P."/>
            <person name="Woyke T."/>
            <person name="Wu D."/>
            <person name="Pukall R."/>
            <person name="Steenblock K."/>
            <person name="Brambilla E."/>
            <person name="Klenk H.-P."/>
            <person name="Eisen J.A."/>
        </authorList>
    </citation>
    <scope>NUCLEOTIDE SEQUENCE [LARGE SCALE GENOMIC DNA]</scope>
    <source>
        <strain evidence="3">ATCC 35074 / DSM 20540 / JCM 6276 / NBRC 101906 / NCIMB 13154 / VKM Ac-1939 / CCM 2703 / MRP</strain>
    </source>
</reference>
<dbReference type="EMBL" id="CP002536">
    <property type="protein sequence ID" value="ADY26832.1"/>
    <property type="molecule type" value="Genomic_DNA"/>
</dbReference>